<proteinExistence type="predicted"/>
<protein>
    <submittedName>
        <fullName evidence="2">DUF302 domain-containing protein</fullName>
    </submittedName>
</protein>
<dbReference type="Pfam" id="PF03625">
    <property type="entry name" value="DUF302"/>
    <property type="match status" value="1"/>
</dbReference>
<dbReference type="CDD" id="cd14797">
    <property type="entry name" value="DUF302"/>
    <property type="match status" value="1"/>
</dbReference>
<accession>A0ABV8NJA8</accession>
<dbReference type="Proteomes" id="UP001595792">
    <property type="component" value="Unassembled WGS sequence"/>
</dbReference>
<dbReference type="InterPro" id="IPR005180">
    <property type="entry name" value="DUF302"/>
</dbReference>
<reference evidence="3" key="1">
    <citation type="journal article" date="2019" name="Int. J. Syst. Evol. Microbiol.">
        <title>The Global Catalogue of Microorganisms (GCM) 10K type strain sequencing project: providing services to taxonomists for standard genome sequencing and annotation.</title>
        <authorList>
            <consortium name="The Broad Institute Genomics Platform"/>
            <consortium name="The Broad Institute Genome Sequencing Center for Infectious Disease"/>
            <person name="Wu L."/>
            <person name="Ma J."/>
        </authorList>
    </citation>
    <scope>NUCLEOTIDE SEQUENCE [LARGE SCALE GENOMIC DNA]</scope>
    <source>
        <strain evidence="3">CCM 8689</strain>
    </source>
</reference>
<feature type="domain" description="DUF302" evidence="1">
    <location>
        <begin position="72"/>
        <end position="132"/>
    </location>
</feature>
<dbReference type="InterPro" id="IPR035923">
    <property type="entry name" value="TT1751-like_sf"/>
</dbReference>
<sequence>MIVRDKIFGIDRRCFLTQAGLITLALVTSNKSKIMKIPKGVTIRLSEYSVEETINRIAYFLQGKGATIYARIDQQHEVARVGKRIAPLEFIMFGNPKAGFGAMSAVPVAALDLPLKIIAWEDENKQVWIAYNQQIYIRERYELPADLIAGFDLDAVVSSALSI</sequence>
<evidence type="ECO:0000313" key="3">
    <source>
        <dbReference type="Proteomes" id="UP001595792"/>
    </source>
</evidence>
<organism evidence="2 3">
    <name type="scientific">Pedobacter jamesrossensis</name>
    <dbReference type="NCBI Taxonomy" id="1908238"/>
    <lineage>
        <taxon>Bacteria</taxon>
        <taxon>Pseudomonadati</taxon>
        <taxon>Bacteroidota</taxon>
        <taxon>Sphingobacteriia</taxon>
        <taxon>Sphingobacteriales</taxon>
        <taxon>Sphingobacteriaceae</taxon>
        <taxon>Pedobacter</taxon>
    </lineage>
</organism>
<dbReference type="RefSeq" id="WP_378960464.1">
    <property type="nucleotide sequence ID" value="NZ_JBHRXC010000016.1"/>
</dbReference>
<gene>
    <name evidence="2" type="ORF">ACFOUY_10300</name>
</gene>
<name>A0ABV8NJA8_9SPHI</name>
<evidence type="ECO:0000259" key="1">
    <source>
        <dbReference type="Pfam" id="PF03625"/>
    </source>
</evidence>
<evidence type="ECO:0000313" key="2">
    <source>
        <dbReference type="EMBL" id="MFC4197090.1"/>
    </source>
</evidence>
<dbReference type="EMBL" id="JBHSBY010000101">
    <property type="protein sequence ID" value="MFC4197090.1"/>
    <property type="molecule type" value="Genomic_DNA"/>
</dbReference>
<dbReference type="Gene3D" id="3.30.310.70">
    <property type="entry name" value="TT1751-like domain"/>
    <property type="match status" value="1"/>
</dbReference>
<dbReference type="SUPFAM" id="SSF103247">
    <property type="entry name" value="TT1751-like"/>
    <property type="match status" value="1"/>
</dbReference>
<keyword evidence="3" id="KW-1185">Reference proteome</keyword>
<comment type="caution">
    <text evidence="2">The sequence shown here is derived from an EMBL/GenBank/DDBJ whole genome shotgun (WGS) entry which is preliminary data.</text>
</comment>